<organism evidence="4 5">
    <name type="scientific">Buchananella hordeovulneris</name>
    <dbReference type="NCBI Taxonomy" id="52770"/>
    <lineage>
        <taxon>Bacteria</taxon>
        <taxon>Bacillati</taxon>
        <taxon>Actinomycetota</taxon>
        <taxon>Actinomycetes</taxon>
        <taxon>Actinomycetales</taxon>
        <taxon>Actinomycetaceae</taxon>
        <taxon>Buchananella</taxon>
    </lineage>
</organism>
<proteinExistence type="predicted"/>
<evidence type="ECO:0000259" key="3">
    <source>
        <dbReference type="Pfam" id="PF03703"/>
    </source>
</evidence>
<accession>A0A1Q5PV86</accession>
<keyword evidence="2" id="KW-1133">Transmembrane helix</keyword>
<dbReference type="InParanoid" id="A0A1Q5PV86"/>
<keyword evidence="2" id="KW-0472">Membrane</keyword>
<feature type="domain" description="YdbS-like PH" evidence="3">
    <location>
        <begin position="95"/>
        <end position="174"/>
    </location>
</feature>
<keyword evidence="5" id="KW-1185">Reference proteome</keyword>
<evidence type="ECO:0000256" key="1">
    <source>
        <dbReference type="SAM" id="MobiDB-lite"/>
    </source>
</evidence>
<dbReference type="STRING" id="52770.BSZ40_07695"/>
<name>A0A1Q5PV86_9ACTO</name>
<reference evidence="5" key="1">
    <citation type="submission" date="2016-12" db="EMBL/GenBank/DDBJ databases">
        <authorList>
            <person name="Meng X."/>
        </authorList>
    </citation>
    <scope>NUCLEOTIDE SEQUENCE [LARGE SCALE GENOMIC DNA]</scope>
    <source>
        <strain evidence="5">DSM 20732</strain>
    </source>
</reference>
<dbReference type="PANTHER" id="PTHR34473:SF2">
    <property type="entry name" value="UPF0699 TRANSMEMBRANE PROTEIN YDBT"/>
    <property type="match status" value="1"/>
</dbReference>
<feature type="domain" description="YdbS-like PH" evidence="3">
    <location>
        <begin position="431"/>
        <end position="499"/>
    </location>
</feature>
<gene>
    <name evidence="4" type="ORF">BSZ40_07695</name>
</gene>
<dbReference type="EMBL" id="MQVS01000007">
    <property type="protein sequence ID" value="OKL51477.1"/>
    <property type="molecule type" value="Genomic_DNA"/>
</dbReference>
<feature type="transmembrane region" description="Helical" evidence="2">
    <location>
        <begin position="267"/>
        <end position="288"/>
    </location>
</feature>
<feature type="transmembrane region" description="Helical" evidence="2">
    <location>
        <begin position="72"/>
        <end position="93"/>
    </location>
</feature>
<protein>
    <recommendedName>
        <fullName evidence="3">YdbS-like PH domain-containing protein</fullName>
    </recommendedName>
</protein>
<evidence type="ECO:0000313" key="5">
    <source>
        <dbReference type="Proteomes" id="UP000185612"/>
    </source>
</evidence>
<dbReference type="PANTHER" id="PTHR34473">
    <property type="entry name" value="UPF0699 TRANSMEMBRANE PROTEIN YDBS"/>
    <property type="match status" value="1"/>
</dbReference>
<dbReference type="AlphaFoldDB" id="A0A1Q5PV86"/>
<comment type="caution">
    <text evidence="4">The sequence shown here is derived from an EMBL/GenBank/DDBJ whole genome shotgun (WGS) entry which is preliminary data.</text>
</comment>
<dbReference type="InterPro" id="IPR014529">
    <property type="entry name" value="UCP026631"/>
</dbReference>
<evidence type="ECO:0000313" key="4">
    <source>
        <dbReference type="EMBL" id="OKL51477.1"/>
    </source>
</evidence>
<dbReference type="Proteomes" id="UP000185612">
    <property type="component" value="Unassembled WGS sequence"/>
</dbReference>
<dbReference type="InterPro" id="IPR005182">
    <property type="entry name" value="YdbS-like_PH"/>
</dbReference>
<dbReference type="PIRSF" id="PIRSF026631">
    <property type="entry name" value="UCP026631"/>
    <property type="match status" value="1"/>
</dbReference>
<keyword evidence="2" id="KW-0812">Transmembrane</keyword>
<sequence length="534" mass="57586">MGQVTIDGRTETVVWRRVSPITPLANTWQALTVLLFVVTINVVQAIGEARQELDEDFVGQASSTVGRLWQDFGPLVLVVPLVILLLLVGYFVLAWRRITYTVTSDSVVFRQGVLQRKERVLRVTRLQTIDVVRPLLGRIFGLGNLKVEAAGGTGSNIEIGLLKEAELRALRAEILARAAGVTAAARPAPSAPHPQVPAVAIPSGFEGGLPMEAELRAPEAPEREIYAVPTGMFLLSLLRSGSVLTGILVVLAALGGGIWMLSEGVAIGTILFSSLAPTVVVFASLVWYRFAGEFGFRAALSPDGIRIQRGLTQSVALTVPPRRIQMVVFRQPLLWRGKDWWRVVVRVPGHERAESNSKGDPSGEVTLLPVGSRTLAEYALWLAVPDLGVEPARIPSLLGAGLLGKHTDGGFVPSPPSARFFDPLVRARRGLVLTPTVALVRYGWFVRKLAVVPLNRVQSLALRSGPLERAAGLATLQFHSAGALQIGGTAKHLDVRAAEQALQTAAHFARQARHSEPPEQWMQRVASVASPPVA</sequence>
<feature type="transmembrane region" description="Helical" evidence="2">
    <location>
        <begin position="242"/>
        <end position="261"/>
    </location>
</feature>
<evidence type="ECO:0000256" key="2">
    <source>
        <dbReference type="SAM" id="Phobius"/>
    </source>
</evidence>
<dbReference type="Pfam" id="PF03703">
    <property type="entry name" value="bPH_2"/>
    <property type="match status" value="2"/>
</dbReference>
<feature type="region of interest" description="Disordered" evidence="1">
    <location>
        <begin position="514"/>
        <end position="534"/>
    </location>
</feature>